<feature type="compositionally biased region" description="Polar residues" evidence="3">
    <location>
        <begin position="848"/>
        <end position="882"/>
    </location>
</feature>
<feature type="compositionally biased region" description="Pro residues" evidence="3">
    <location>
        <begin position="883"/>
        <end position="893"/>
    </location>
</feature>
<feature type="compositionally biased region" description="Polar residues" evidence="3">
    <location>
        <begin position="153"/>
        <end position="163"/>
    </location>
</feature>
<dbReference type="Gene3D" id="2.30.30.40">
    <property type="entry name" value="SH3 Domains"/>
    <property type="match status" value="1"/>
</dbReference>
<feature type="region of interest" description="Disordered" evidence="3">
    <location>
        <begin position="98"/>
        <end position="407"/>
    </location>
</feature>
<gene>
    <name evidence="5" type="primary">BBC1</name>
    <name evidence="5" type="ORF">MNAN1_001274</name>
</gene>
<accession>A0AAF0EIB1</accession>
<evidence type="ECO:0000313" key="5">
    <source>
        <dbReference type="EMBL" id="WFD26295.1"/>
    </source>
</evidence>
<evidence type="ECO:0000313" key="6">
    <source>
        <dbReference type="Proteomes" id="UP001213623"/>
    </source>
</evidence>
<feature type="domain" description="SH3" evidence="4">
    <location>
        <begin position="2"/>
        <end position="80"/>
    </location>
</feature>
<feature type="compositionally biased region" description="Pro residues" evidence="3">
    <location>
        <begin position="922"/>
        <end position="940"/>
    </location>
</feature>
<feature type="compositionally biased region" description="Basic and acidic residues" evidence="3">
    <location>
        <begin position="351"/>
        <end position="367"/>
    </location>
</feature>
<sequence length="940" mass="100694">MTFPFYVKSIVKYKSPHPQDLSFLRGETIRVTGYAERTTDPASQGESFEEEEDDRWYLGESLDGSKQGQFPASLVEMTEMQTESQPEQQVQAAQPIPTILPQPPAAHTNECAPDTGLEGVHAEEPANMEAQEEKGATPPLEESMSAMKDEKNQASTSSATTSMDPAPDKTPAPMDPQTSQSVSARSESRSSDRATGMSPESLPVEPPPSSQAPASVETKPLDKVKSYQPVSSVGERAASDKSITEPLAMQDPTEVEPSRMSLRDRIAAFNRTATKAAPPPIPKGKPGAWKRSQATIDTEKPLFPTQTPPAVASTTGTRDQKAPLPSHRDTNMDIESSSFSASDAKSSIKMSLKERMAALQRGHEGDAKIPAPIEQAAPAAHKQEEHAQDPHEEKSEDEATRRAAIAKRMAALGGRRVDAGLFGLSAAPPAPAENNAEQEASESTKERQAEPVAETDSSDQVPQTLVVPKRAAAPRTRRTKPTEPTSPMDQETETTPATQKQPNSSASLSVQSEPDVPAVHDKNAPVTEPERQGSGTGPVVQQDPGSSPTDLDARLGQMTLAETDSRRGSASTEKDHEQSHDTSPRVLPVPLKDDWSLESQEAMLQKQEAMALSQGVLSETQTTMPAQADEEPSMPSSANESIPLNAAPSNEPVKDLNAPSSVVTRQGPEEKPQAHKEDRKTEFSSSGSTDLTPGAPLPPVIPGAEYVSQMSMTSPPLTEDVRATDHAIPTLPVSMASVISSPSVPSAQLTSDPDNSLPQLDEDNEFSSQQELLNHLLQSDNTETEVIPQENANGPDLDESNASGVLGAETVQESDPSESPETARREAITRRLARMGGQRIAGMGPFPIQTSSLTGQEIHSTETIPSSKTFDSSSPDQSVRSPTSPPLRMPPSIPAQAAEPTLTQEHETRDREVSLKSHEPTRPPPRAPPRAPPPVPDKLA</sequence>
<keyword evidence="1 2" id="KW-0728">SH3 domain</keyword>
<dbReference type="Pfam" id="PF07653">
    <property type="entry name" value="SH3_2"/>
    <property type="match status" value="1"/>
</dbReference>
<feature type="compositionally biased region" description="Polar residues" evidence="3">
    <location>
        <begin position="615"/>
        <end position="625"/>
    </location>
</feature>
<feature type="compositionally biased region" description="Polar residues" evidence="3">
    <location>
        <begin position="766"/>
        <end position="781"/>
    </location>
</feature>
<feature type="compositionally biased region" description="Polar residues" evidence="3">
    <location>
        <begin position="487"/>
        <end position="512"/>
    </location>
</feature>
<protein>
    <submittedName>
        <fullName evidence="5">Assembly of actin patch protein</fullName>
    </submittedName>
</protein>
<reference evidence="5" key="1">
    <citation type="submission" date="2023-03" db="EMBL/GenBank/DDBJ databases">
        <title>Mating type loci evolution in Malassezia.</title>
        <authorList>
            <person name="Coelho M.A."/>
        </authorList>
    </citation>
    <scope>NUCLEOTIDE SEQUENCE</scope>
    <source>
        <strain evidence="5">CBS 9557</strain>
    </source>
</reference>
<name>A0AAF0EIB1_9BASI</name>
<feature type="compositionally biased region" description="Low complexity" evidence="3">
    <location>
        <begin position="368"/>
        <end position="380"/>
    </location>
</feature>
<feature type="compositionally biased region" description="Basic and acidic residues" evidence="3">
    <location>
        <begin position="563"/>
        <end position="583"/>
    </location>
</feature>
<dbReference type="Proteomes" id="UP001213623">
    <property type="component" value="Chromosome 2"/>
</dbReference>
<feature type="region of interest" description="Disordered" evidence="3">
    <location>
        <begin position="421"/>
        <end position="725"/>
    </location>
</feature>
<dbReference type="EMBL" id="CP119893">
    <property type="protein sequence ID" value="WFD26295.1"/>
    <property type="molecule type" value="Genomic_DNA"/>
</dbReference>
<feature type="compositionally biased region" description="Polar residues" evidence="3">
    <location>
        <begin position="747"/>
        <end position="758"/>
    </location>
</feature>
<dbReference type="InterPro" id="IPR036028">
    <property type="entry name" value="SH3-like_dom_sf"/>
</dbReference>
<feature type="compositionally biased region" description="Basic and acidic residues" evidence="3">
    <location>
        <begin position="518"/>
        <end position="531"/>
    </location>
</feature>
<keyword evidence="6" id="KW-1185">Reference proteome</keyword>
<dbReference type="SUPFAM" id="SSF50044">
    <property type="entry name" value="SH3-domain"/>
    <property type="match status" value="1"/>
</dbReference>
<feature type="compositionally biased region" description="Basic and acidic residues" evidence="3">
    <location>
        <begin position="667"/>
        <end position="682"/>
    </location>
</feature>
<evidence type="ECO:0000259" key="4">
    <source>
        <dbReference type="PROSITE" id="PS50002"/>
    </source>
</evidence>
<dbReference type="SMART" id="SM00326">
    <property type="entry name" value="SH3"/>
    <property type="match status" value="1"/>
</dbReference>
<feature type="compositionally biased region" description="Polar residues" evidence="3">
    <location>
        <begin position="811"/>
        <end position="820"/>
    </location>
</feature>
<evidence type="ECO:0000256" key="1">
    <source>
        <dbReference type="ARBA" id="ARBA00022443"/>
    </source>
</evidence>
<feature type="compositionally biased region" description="Basic and acidic residues" evidence="3">
    <location>
        <begin position="904"/>
        <end position="921"/>
    </location>
</feature>
<organism evidence="5 6">
    <name type="scientific">Malassezia nana</name>
    <dbReference type="NCBI Taxonomy" id="180528"/>
    <lineage>
        <taxon>Eukaryota</taxon>
        <taxon>Fungi</taxon>
        <taxon>Dikarya</taxon>
        <taxon>Basidiomycota</taxon>
        <taxon>Ustilaginomycotina</taxon>
        <taxon>Malasseziomycetes</taxon>
        <taxon>Malasseziales</taxon>
        <taxon>Malasseziaceae</taxon>
        <taxon>Malassezia</taxon>
    </lineage>
</organism>
<evidence type="ECO:0000256" key="3">
    <source>
        <dbReference type="SAM" id="MobiDB-lite"/>
    </source>
</evidence>
<dbReference type="AlphaFoldDB" id="A0AAF0EIB1"/>
<evidence type="ECO:0000256" key="2">
    <source>
        <dbReference type="PROSITE-ProRule" id="PRU00192"/>
    </source>
</evidence>
<proteinExistence type="predicted"/>
<feature type="compositionally biased region" description="Basic and acidic residues" evidence="3">
    <location>
        <begin position="381"/>
        <end position="401"/>
    </location>
</feature>
<feature type="compositionally biased region" description="Basic and acidic residues" evidence="3">
    <location>
        <begin position="318"/>
        <end position="331"/>
    </location>
</feature>
<feature type="compositionally biased region" description="Low complexity" evidence="3">
    <location>
        <begin position="333"/>
        <end position="349"/>
    </location>
</feature>
<dbReference type="PROSITE" id="PS50002">
    <property type="entry name" value="SH3"/>
    <property type="match status" value="1"/>
</dbReference>
<dbReference type="InterPro" id="IPR001452">
    <property type="entry name" value="SH3_domain"/>
</dbReference>
<feature type="region of interest" description="Disordered" evidence="3">
    <location>
        <begin position="742"/>
        <end position="940"/>
    </location>
</feature>